<keyword evidence="1" id="KW-0732">Signal</keyword>
<protein>
    <submittedName>
        <fullName evidence="2">Uncharacterized protein</fullName>
    </submittedName>
</protein>
<dbReference type="EMBL" id="WBUI01000012">
    <property type="protein sequence ID" value="KAB2931828.1"/>
    <property type="molecule type" value="Genomic_DNA"/>
</dbReference>
<feature type="chain" id="PRO_5032828057" evidence="1">
    <location>
        <begin position="24"/>
        <end position="531"/>
    </location>
</feature>
<gene>
    <name evidence="2" type="ORF">F9K24_12920</name>
</gene>
<evidence type="ECO:0000256" key="1">
    <source>
        <dbReference type="SAM" id="SignalP"/>
    </source>
</evidence>
<accession>A0A833H0P9</accession>
<evidence type="ECO:0000313" key="2">
    <source>
        <dbReference type="EMBL" id="KAB2931828.1"/>
    </source>
</evidence>
<dbReference type="SUPFAM" id="SSF56935">
    <property type="entry name" value="Porins"/>
    <property type="match status" value="1"/>
</dbReference>
<feature type="signal peptide" evidence="1">
    <location>
        <begin position="1"/>
        <end position="23"/>
    </location>
</feature>
<reference evidence="2 3" key="1">
    <citation type="submission" date="2019-10" db="EMBL/GenBank/DDBJ databases">
        <title>Extracellular Electron Transfer in a Candidatus Methanoperedens spp. Enrichment Culture.</title>
        <authorList>
            <person name="Berger S."/>
            <person name="Rangel Shaw D."/>
            <person name="Berben T."/>
            <person name="In 'T Zandt M."/>
            <person name="Frank J."/>
            <person name="Reimann J."/>
            <person name="Jetten M.S.M."/>
            <person name="Welte C.U."/>
        </authorList>
    </citation>
    <scope>NUCLEOTIDE SEQUENCE [LARGE SCALE GENOMIC DNA]</scope>
    <source>
        <strain evidence="2">SB12</strain>
    </source>
</reference>
<sequence length="531" mass="57535">MTKKRLWLTVALSALIAPAVVHAQDAQPEYGIKFGGFVKFDAFNDSRRVVGARDDMFLLYPAARSQITSGPSTSATTSYVGGTPTAPVACDPTAGACPVTSVTTTTALLGTDAAYYVALDNRDLNNRGQTHFTAVQSRLIGRITAPDAFGAKVTGLLEGDFFGPSEATIYSFGLRHAWINLDWGTTSIRFGQDWHPLFLASGVFPGTIQFNPIAPIHPFARNPQIALTQKMGDLKLSLYALEQSGHADLDTTGTVTTRPLRNGKMPELAAQLVYAAGPITFGGTIDHKRLRPSDDTNPTLLAGQANTRVGNNDEEVKSTSWQVFGQFKANDLTVKLSTTIGENLYNALSLGGYAVKKDFIIDNLTTTNSGMTATEINTLKAFTKREYLPLKTQAYWAEIAYGKEVEFGIVGGRIINLGAADYINTSLMYARGGNIKEVITIAPRIKFTSGKTMIGLEYIYSEAAYMEDDKNYQSIINAVQVLNGVTNPSYTTLSLNGVSINNGAIRDDKGKIGETYTAINHRIQLSVQQNF</sequence>
<organism evidence="2 3">
    <name type="scientific">Leptonema illini</name>
    <dbReference type="NCBI Taxonomy" id="183"/>
    <lineage>
        <taxon>Bacteria</taxon>
        <taxon>Pseudomonadati</taxon>
        <taxon>Spirochaetota</taxon>
        <taxon>Spirochaetia</taxon>
        <taxon>Leptospirales</taxon>
        <taxon>Leptospiraceae</taxon>
        <taxon>Leptonema</taxon>
    </lineage>
</organism>
<dbReference type="AlphaFoldDB" id="A0A833H0P9"/>
<name>A0A833H0P9_9LEPT</name>
<proteinExistence type="predicted"/>
<dbReference type="Proteomes" id="UP000460298">
    <property type="component" value="Unassembled WGS sequence"/>
</dbReference>
<evidence type="ECO:0000313" key="3">
    <source>
        <dbReference type="Proteomes" id="UP000460298"/>
    </source>
</evidence>
<comment type="caution">
    <text evidence="2">The sequence shown here is derived from an EMBL/GenBank/DDBJ whole genome shotgun (WGS) entry which is preliminary data.</text>
</comment>